<evidence type="ECO:0000256" key="5">
    <source>
        <dbReference type="ARBA" id="ARBA00023285"/>
    </source>
</evidence>
<protein>
    <submittedName>
        <fullName evidence="7">Methylmalonyl-CoA mutase family protein</fullName>
    </submittedName>
</protein>
<dbReference type="Proteomes" id="UP001597032">
    <property type="component" value="Unassembled WGS sequence"/>
</dbReference>
<dbReference type="InterPro" id="IPR036724">
    <property type="entry name" value="Cobalamin-bd_sf"/>
</dbReference>
<gene>
    <name evidence="7" type="ORF">ACFQZW_00230</name>
</gene>
<accession>A0ABW2Z0X3</accession>
<dbReference type="Gene3D" id="3.40.50.280">
    <property type="entry name" value="Cobalamin-binding domain"/>
    <property type="match status" value="1"/>
</dbReference>
<dbReference type="SUPFAM" id="SSF51703">
    <property type="entry name" value="Cobalamin (vitamin B12)-dependent enzymes"/>
    <property type="match status" value="1"/>
</dbReference>
<comment type="similarity">
    <text evidence="2">Belongs to the methylmalonyl-CoA mutase family.</text>
</comment>
<proteinExistence type="inferred from homology"/>
<reference evidence="8" key="1">
    <citation type="journal article" date="2019" name="Int. J. Syst. Evol. Microbiol.">
        <title>The Global Catalogue of Microorganisms (GCM) 10K type strain sequencing project: providing services to taxonomists for standard genome sequencing and annotation.</title>
        <authorList>
            <consortium name="The Broad Institute Genomics Platform"/>
            <consortium name="The Broad Institute Genome Sequencing Center for Infectious Disease"/>
            <person name="Wu L."/>
            <person name="Ma J."/>
        </authorList>
    </citation>
    <scope>NUCLEOTIDE SEQUENCE [LARGE SCALE GENOMIC DNA]</scope>
    <source>
        <strain evidence="8">CCUG 60022</strain>
    </source>
</reference>
<dbReference type="EMBL" id="JBHTIC010000002">
    <property type="protein sequence ID" value="MFD0760501.1"/>
    <property type="molecule type" value="Genomic_DNA"/>
</dbReference>
<evidence type="ECO:0000256" key="1">
    <source>
        <dbReference type="ARBA" id="ARBA00001922"/>
    </source>
</evidence>
<evidence type="ECO:0000313" key="7">
    <source>
        <dbReference type="EMBL" id="MFD0760501.1"/>
    </source>
</evidence>
<dbReference type="InterPro" id="IPR006099">
    <property type="entry name" value="MeMalonylCoA_mutase_a/b_cat"/>
</dbReference>
<dbReference type="InterPro" id="IPR016176">
    <property type="entry name" value="Cbl-dep_enz_cat"/>
</dbReference>
<keyword evidence="3" id="KW-0846">Cobalamin</keyword>
<dbReference type="RefSeq" id="WP_386781256.1">
    <property type="nucleotide sequence ID" value="NZ_JBHTIC010000002.1"/>
</dbReference>
<organism evidence="7 8">
    <name type="scientific">Lutibacter aestuarii</name>
    <dbReference type="NCBI Taxonomy" id="861111"/>
    <lineage>
        <taxon>Bacteria</taxon>
        <taxon>Pseudomonadati</taxon>
        <taxon>Bacteroidota</taxon>
        <taxon>Flavobacteriia</taxon>
        <taxon>Flavobacteriales</taxon>
        <taxon>Flavobacteriaceae</taxon>
        <taxon>Lutibacter</taxon>
    </lineage>
</organism>
<feature type="domain" description="Methylmalonyl-CoA mutase alpha/beta chain catalytic" evidence="6">
    <location>
        <begin position="95"/>
        <end position="471"/>
    </location>
</feature>
<dbReference type="Pfam" id="PF01642">
    <property type="entry name" value="MM_CoA_mutase"/>
    <property type="match status" value="1"/>
</dbReference>
<keyword evidence="8" id="KW-1185">Reference proteome</keyword>
<dbReference type="SUPFAM" id="SSF52242">
    <property type="entry name" value="Cobalamin (vitamin B12)-binding domain"/>
    <property type="match status" value="1"/>
</dbReference>
<dbReference type="PANTHER" id="PTHR48101">
    <property type="entry name" value="METHYLMALONYL-COA MUTASE, MITOCHONDRIAL-RELATED"/>
    <property type="match status" value="1"/>
</dbReference>
<evidence type="ECO:0000313" key="8">
    <source>
        <dbReference type="Proteomes" id="UP001597032"/>
    </source>
</evidence>
<dbReference type="PANTHER" id="PTHR48101:SF1">
    <property type="entry name" value="METHYLMALONYL-COA MUTASE, LARGE SUBUNIT"/>
    <property type="match status" value="1"/>
</dbReference>
<comment type="caution">
    <text evidence="7">The sequence shown here is derived from an EMBL/GenBank/DDBJ whole genome shotgun (WGS) entry which is preliminary data.</text>
</comment>
<evidence type="ECO:0000259" key="6">
    <source>
        <dbReference type="Pfam" id="PF01642"/>
    </source>
</evidence>
<dbReference type="CDD" id="cd03677">
    <property type="entry name" value="MM_CoA_mutase_beta"/>
    <property type="match status" value="1"/>
</dbReference>
<name>A0ABW2Z0X3_9FLAO</name>
<evidence type="ECO:0000256" key="3">
    <source>
        <dbReference type="ARBA" id="ARBA00022628"/>
    </source>
</evidence>
<keyword evidence="4" id="KW-0413">Isomerase</keyword>
<keyword evidence="5" id="KW-0170">Cobalt</keyword>
<sequence>MNDKNKTLFSEFNPVSKQEWMDKVNIDLKGADFDKKLVWKNLSKIAIQPFYTNEDTINCLTNTGENSQALTNYRAIRVQNAENANKLALKAIEEGMNGIIFEVVEHIAVSELLKDINLNEISVSFILFSNELSFATEFISFVKLNNVASHNLKGYFDTQLISNYVTTGKLDNTNFDVIAALINLTAEFPNFKAITLSGSEYLDAGANQVQEIAYTLNSLVYLIDELTQKEIKVQTIFDNLNINFAIGLEYFIEIGKFRAFNNLLQEIATKYGIVEFSKTVTAKTSIWSKSVTDAHTNMLRATTEAMSAILGNVDGVLIDPYDKEFNNPSDFSSRIAGNISTILKEESYFGKVSNPVDGSYYIEEVTFKIAEKALELFKAIEANGGFYTSFEGELIQEHIAQIRQEKVKLISQRRLPLVGVNKYPNLMEKVSSEILSDSYKITSTKILKPRRASLEIEAIRKATEELVAATNKRPIVELASFGNLTMRKARAAFSYDFIGVSGFNVQQEESYASALEAAETSANSEADVVVICSSDEDYNESAIAFVKAFRALNNTKVLLLAGAPSNIDELTEAGLDGVVNMRSDVITTIASIQKKIQQTIKA</sequence>
<comment type="cofactor">
    <cofactor evidence="1">
        <name>adenosylcob(III)alamin</name>
        <dbReference type="ChEBI" id="CHEBI:18408"/>
    </cofactor>
</comment>
<evidence type="ECO:0000256" key="4">
    <source>
        <dbReference type="ARBA" id="ARBA00023235"/>
    </source>
</evidence>
<evidence type="ECO:0000256" key="2">
    <source>
        <dbReference type="ARBA" id="ARBA00008465"/>
    </source>
</evidence>
<dbReference type="Gene3D" id="3.20.20.240">
    <property type="entry name" value="Methylmalonyl-CoA mutase"/>
    <property type="match status" value="1"/>
</dbReference>